<evidence type="ECO:0000259" key="11">
    <source>
        <dbReference type="Pfam" id="PF04561"/>
    </source>
</evidence>
<feature type="domain" description="RNA polymerase Rpb2" evidence="14">
    <location>
        <begin position="596"/>
        <end position="659"/>
    </location>
</feature>
<accession>A0A6C0IU21</accession>
<evidence type="ECO:0000256" key="8">
    <source>
        <dbReference type="ARBA" id="ARBA00023163"/>
    </source>
</evidence>
<feature type="domain" description="RNA polymerase beta subunit protrusion" evidence="12">
    <location>
        <begin position="25"/>
        <end position="186"/>
    </location>
</feature>
<dbReference type="InterPro" id="IPR007120">
    <property type="entry name" value="DNA-dir_RNAP_su2_dom"/>
</dbReference>
<name>A0A6C0IU21_9ZZZZ</name>
<dbReference type="Gene3D" id="3.90.1110.10">
    <property type="entry name" value="RNA polymerase Rpb2, domain 2"/>
    <property type="match status" value="1"/>
</dbReference>
<dbReference type="EMBL" id="MN740267">
    <property type="protein sequence ID" value="QHT96761.1"/>
    <property type="molecule type" value="Genomic_DNA"/>
</dbReference>
<dbReference type="InterPro" id="IPR037034">
    <property type="entry name" value="RNA_pol_Rpb2_2_sf"/>
</dbReference>
<dbReference type="GO" id="GO:0003677">
    <property type="term" value="F:DNA binding"/>
    <property type="evidence" value="ECO:0007669"/>
    <property type="project" value="InterPro"/>
</dbReference>
<evidence type="ECO:0000259" key="10">
    <source>
        <dbReference type="Pfam" id="PF04560"/>
    </source>
</evidence>
<reference evidence="15" key="1">
    <citation type="journal article" date="2020" name="Nature">
        <title>Giant virus diversity and host interactions through global metagenomics.</title>
        <authorList>
            <person name="Schulz F."/>
            <person name="Roux S."/>
            <person name="Paez-Espino D."/>
            <person name="Jungbluth S."/>
            <person name="Walsh D.A."/>
            <person name="Denef V.J."/>
            <person name="McMahon K.D."/>
            <person name="Konstantinidis K.T."/>
            <person name="Eloe-Fadrosh E.A."/>
            <person name="Kyrpides N.C."/>
            <person name="Woyke T."/>
        </authorList>
    </citation>
    <scope>NUCLEOTIDE SEQUENCE</scope>
    <source>
        <strain evidence="15">GVMAG-M-3300024336-7</strain>
    </source>
</reference>
<evidence type="ECO:0000256" key="5">
    <source>
        <dbReference type="ARBA" id="ARBA00022695"/>
    </source>
</evidence>
<dbReference type="AlphaFoldDB" id="A0A6C0IU21"/>
<dbReference type="InterPro" id="IPR037033">
    <property type="entry name" value="DNA-dir_RNAP_su2_hyb_sf"/>
</dbReference>
<evidence type="ECO:0000256" key="3">
    <source>
        <dbReference type="ARBA" id="ARBA00022478"/>
    </source>
</evidence>
<dbReference type="GO" id="GO:0000428">
    <property type="term" value="C:DNA-directed RNA polymerase complex"/>
    <property type="evidence" value="ECO:0007669"/>
    <property type="project" value="UniProtKB-KW"/>
</dbReference>
<feature type="domain" description="RNA polymerase Rpb2" evidence="13">
    <location>
        <begin position="495"/>
        <end position="558"/>
    </location>
</feature>
<dbReference type="Pfam" id="PF04560">
    <property type="entry name" value="RNA_pol_Rpb2_7"/>
    <property type="match status" value="1"/>
</dbReference>
<dbReference type="Gene3D" id="3.90.1100.10">
    <property type="match status" value="2"/>
</dbReference>
<dbReference type="InterPro" id="IPR007642">
    <property type="entry name" value="RNA_pol_Rpb2_2"/>
</dbReference>
<evidence type="ECO:0000256" key="1">
    <source>
        <dbReference type="ARBA" id="ARBA00006835"/>
    </source>
</evidence>
<evidence type="ECO:0000259" key="12">
    <source>
        <dbReference type="Pfam" id="PF04563"/>
    </source>
</evidence>
<dbReference type="InterPro" id="IPR015712">
    <property type="entry name" value="DNA-dir_RNA_pol_su2"/>
</dbReference>
<evidence type="ECO:0000256" key="4">
    <source>
        <dbReference type="ARBA" id="ARBA00022679"/>
    </source>
</evidence>
<dbReference type="GO" id="GO:0032549">
    <property type="term" value="F:ribonucleoside binding"/>
    <property type="evidence" value="ECO:0007669"/>
    <property type="project" value="InterPro"/>
</dbReference>
<keyword evidence="5" id="KW-0548">Nucleotidyltransferase</keyword>
<keyword evidence="8" id="KW-0804">Transcription</keyword>
<dbReference type="Pfam" id="PF00562">
    <property type="entry name" value="RNA_pol_Rpb2_6"/>
    <property type="match status" value="1"/>
</dbReference>
<evidence type="ECO:0000259" key="13">
    <source>
        <dbReference type="Pfam" id="PF04565"/>
    </source>
</evidence>
<evidence type="ECO:0000259" key="9">
    <source>
        <dbReference type="Pfam" id="PF00562"/>
    </source>
</evidence>
<dbReference type="GO" id="GO:0003899">
    <property type="term" value="F:DNA-directed RNA polymerase activity"/>
    <property type="evidence" value="ECO:0007669"/>
    <property type="project" value="UniProtKB-EC"/>
</dbReference>
<evidence type="ECO:0000256" key="7">
    <source>
        <dbReference type="ARBA" id="ARBA00022833"/>
    </source>
</evidence>
<comment type="similarity">
    <text evidence="1">Belongs to the RNA polymerase beta chain family.</text>
</comment>
<dbReference type="EC" id="2.7.7.6" evidence="2"/>
<dbReference type="Gene3D" id="3.90.1800.10">
    <property type="entry name" value="RNA polymerase alpha subunit dimerisation domain"/>
    <property type="match status" value="1"/>
</dbReference>
<dbReference type="InterPro" id="IPR007645">
    <property type="entry name" value="RNA_pol_Rpb2_3"/>
</dbReference>
<dbReference type="Pfam" id="PF04563">
    <property type="entry name" value="RNA_pol_Rpb2_1"/>
    <property type="match status" value="1"/>
</dbReference>
<dbReference type="SUPFAM" id="SSF64484">
    <property type="entry name" value="beta and beta-prime subunits of DNA dependent RNA-polymerase"/>
    <property type="match status" value="1"/>
</dbReference>
<dbReference type="Gene3D" id="2.40.270.10">
    <property type="entry name" value="DNA-directed RNA polymerase, subunit 2, domain 6"/>
    <property type="match status" value="1"/>
</dbReference>
<evidence type="ECO:0000313" key="15">
    <source>
        <dbReference type="EMBL" id="QHT96761.1"/>
    </source>
</evidence>
<organism evidence="15">
    <name type="scientific">viral metagenome</name>
    <dbReference type="NCBI Taxonomy" id="1070528"/>
    <lineage>
        <taxon>unclassified sequences</taxon>
        <taxon>metagenomes</taxon>
        <taxon>organismal metagenomes</taxon>
    </lineage>
</organism>
<sequence length="1213" mass="136649">MADKITVKDNTLGYAIIPKTPKEWIRHHLESFDDFIETGLDDIIVHGYELSAVIPNKTRKRKTEHNPDIQTFQIKITFPHVELKPPVFTNEVGKEYHLTPTEARKRSLTYAGRLYIDFDAKITAIKKDGTTEEQTGSGKNAFVGYLPIMTGCSLCPTKDKDPDTLRVLFGENASEAGGLFIIKGKGWAVNTNDSTVHNKPYITLDTHEHSVARMMFLSKPGDGYENSYQTISHLMDNGLITISITTGELYGIDVPFQLLYRIMGIMSDKEIYEYVLYDIDDKSEISSTLLQYLDDSYDAILGKTSLFHDIMRSYDTDEILMTIATHIWKSNHEDDMGGMDEMDEMDKSKAYDMIYETLNKFFLPHIGKTADSYREKLIYMGTLIRRMILTKAGFYQPTDLHSLMNKRMHPPGYAYARGIKNAFMGVIRALRGYVKNSLTTTTFSHVKIEDIIRKTLQKTDLDKTMRQSIATGMTQLRSGSMVISNRISSQALTVKNQIQIISVMRTLNNVVKGVANYTAKTQVARAVNPSQYGFACVGQTPDDEHIGKVKQLACSVRITGHGDMNAVLILLAENPDIIQLAKIHFPDVVRKTMSAIYVNGTLFGFSDINAFRLRDYYINNYRRKNHRIGKFVTVYVDHASNELYIWDDLGRMVRPILRVFTDDAKSRTSPQYIKMTSDILHQVMEGLLTTDDLCDMGILEYISPAEQDNCLIARNVETLMAHSRDPLLRFTHCDISISHFGAPILHAPYAHCSQLQRGVMFSKHVRQACGWAALNLGGRWDREFWLQLFCESPVLRTIMTKNITPPNGFHMTIAYVANTGHSQEDSASINKALVDRGAFGVLSYTYIDTERETNEEFGDPVNGYRDVKRIKVSADYTKLESNGLVKIGTLVTEGTVLIGKIQVENIKGSSEKTRTDRSVVYKKPEPAIVDDISISETSERFLCKIKLRTLRLVRVGAKFSSRAGNKAICSYKPQSADAIYSILSGVECGMEVNPHSIPSRMIIGQLREAIVNQYCALLGIEMDGTICSIINPEDLHDYVMENKEALGITDEELEFTGLARMGFNWTINGITGEFMRKPVFMCPNYYQRLQKFIEEIIYAVNRGTTNALTRQPLRGKSSGGTMKMAEMEGSSLMAHGTSAALTQKMILDSDGTKLWVCKCGAFADYNKYKDKETYSCPDCGEHADIGEIQSSWITNVLRHLFAGMGISMKAIIR</sequence>
<dbReference type="Pfam" id="PF04561">
    <property type="entry name" value="RNA_pol_Rpb2_2"/>
    <property type="match status" value="1"/>
</dbReference>
<evidence type="ECO:0000256" key="2">
    <source>
        <dbReference type="ARBA" id="ARBA00012418"/>
    </source>
</evidence>
<keyword evidence="3" id="KW-0240">DNA-directed RNA polymerase</keyword>
<evidence type="ECO:0000256" key="6">
    <source>
        <dbReference type="ARBA" id="ARBA00022723"/>
    </source>
</evidence>
<dbReference type="InterPro" id="IPR014724">
    <property type="entry name" value="RNA_pol_RPB2_OB-fold"/>
</dbReference>
<keyword evidence="7" id="KW-0862">Zinc</keyword>
<dbReference type="InterPro" id="IPR007641">
    <property type="entry name" value="RNA_pol_Rpb2_7"/>
</dbReference>
<feature type="domain" description="DNA-directed RNA polymerase subunit 2 hybrid-binding" evidence="9">
    <location>
        <begin position="747"/>
        <end position="1117"/>
    </location>
</feature>
<dbReference type="InterPro" id="IPR007646">
    <property type="entry name" value="RNA_pol_Rpb2_4"/>
</dbReference>
<keyword evidence="4" id="KW-0808">Transferase</keyword>
<dbReference type="Pfam" id="PF04565">
    <property type="entry name" value="RNA_pol_Rpb2_3"/>
    <property type="match status" value="1"/>
</dbReference>
<dbReference type="PANTHER" id="PTHR20856">
    <property type="entry name" value="DNA-DIRECTED RNA POLYMERASE I SUBUNIT 2"/>
    <property type="match status" value="1"/>
</dbReference>
<keyword evidence="6" id="KW-0479">Metal-binding</keyword>
<dbReference type="InterPro" id="IPR007644">
    <property type="entry name" value="RNA_pol_bsu_protrusion"/>
</dbReference>
<proteinExistence type="inferred from homology"/>
<dbReference type="Gene3D" id="2.40.50.150">
    <property type="match status" value="1"/>
</dbReference>
<evidence type="ECO:0000259" key="14">
    <source>
        <dbReference type="Pfam" id="PF04566"/>
    </source>
</evidence>
<protein>
    <recommendedName>
        <fullName evidence="2">DNA-directed RNA polymerase</fullName>
        <ecNumber evidence="2">2.7.7.6</ecNumber>
    </recommendedName>
</protein>
<feature type="domain" description="RNA polymerase Rpb2" evidence="10">
    <location>
        <begin position="1120"/>
        <end position="1211"/>
    </location>
</feature>
<dbReference type="Pfam" id="PF04566">
    <property type="entry name" value="RNA_pol_Rpb2_4"/>
    <property type="match status" value="1"/>
</dbReference>
<dbReference type="GO" id="GO:0046872">
    <property type="term" value="F:metal ion binding"/>
    <property type="evidence" value="ECO:0007669"/>
    <property type="project" value="UniProtKB-KW"/>
</dbReference>
<dbReference type="GO" id="GO:0006351">
    <property type="term" value="P:DNA-templated transcription"/>
    <property type="evidence" value="ECO:0007669"/>
    <property type="project" value="InterPro"/>
</dbReference>
<feature type="domain" description="RNA polymerase Rpb2" evidence="11">
    <location>
        <begin position="253"/>
        <end position="408"/>
    </location>
</feature>